<evidence type="ECO:0000313" key="3">
    <source>
        <dbReference type="EMBL" id="SCY97161.1"/>
    </source>
</evidence>
<name>A0A1G5KA71_9FIRM</name>
<keyword evidence="1" id="KW-0812">Transmembrane</keyword>
<protein>
    <recommendedName>
        <fullName evidence="2">DUF4179 domain-containing protein</fullName>
    </recommendedName>
</protein>
<dbReference type="EMBL" id="FMUS01000025">
    <property type="protein sequence ID" value="SCY97161.1"/>
    <property type="molecule type" value="Genomic_DNA"/>
</dbReference>
<sequence>MYNKELEEEKLDEYVEGLIKTDIEIPPELEDRIIQRIKTTPVRNKNTIKISVNKMLAAAVILVMLFTASVKWIPSFGVYASNIPVLKIAVEWIRGDSGTEYARRHGYESIEGIVVEKDGYILTFDDIIFDEDRLVFSVIAGGDKIEELLEDLVDEDERKKNDSLPTISIEFLDFEEGGSSQIDFNRKEIRVKAEKTFKAGEAAAFLERNPQYIQLSGEIFVRFPFEHNILIEEFKDIKIPFDKEKVLLSKKYMLMEEIEVPYGIVKMKELTISPTRMKLDVGFDLEDDYLFSGFESLYLMDSKGNAYQSEGLISMMHHGDENFSFFFVPSIYFEDKHEELYVAFDGIWIGSIKDNSITVNLTDTYPKTINYMGEDIIIEGANHSNTNGKGTLTVDLLMPQNIKVSGLKVEGHEGSFYRLFRDTNYLNGKPYDNQYGLNALDYSEEYNVILINAGRLHNISKQLKLLLK</sequence>
<dbReference type="STRING" id="1120976.SAMN03080606_03331"/>
<organism evidence="3 4">
    <name type="scientific">Alkaliphilus peptidifermentans DSM 18978</name>
    <dbReference type="NCBI Taxonomy" id="1120976"/>
    <lineage>
        <taxon>Bacteria</taxon>
        <taxon>Bacillati</taxon>
        <taxon>Bacillota</taxon>
        <taxon>Clostridia</taxon>
        <taxon>Peptostreptococcales</taxon>
        <taxon>Natronincolaceae</taxon>
        <taxon>Alkaliphilus</taxon>
    </lineage>
</organism>
<keyword evidence="1" id="KW-1133">Transmembrane helix</keyword>
<gene>
    <name evidence="3" type="ORF">SAMN03080606_03331</name>
</gene>
<keyword evidence="4" id="KW-1185">Reference proteome</keyword>
<dbReference type="InterPro" id="IPR025436">
    <property type="entry name" value="DUF4179"/>
</dbReference>
<evidence type="ECO:0000313" key="4">
    <source>
        <dbReference type="Proteomes" id="UP000198636"/>
    </source>
</evidence>
<proteinExistence type="predicted"/>
<dbReference type="RefSeq" id="WP_091545749.1">
    <property type="nucleotide sequence ID" value="NZ_FMUS01000025.1"/>
</dbReference>
<evidence type="ECO:0000256" key="1">
    <source>
        <dbReference type="SAM" id="Phobius"/>
    </source>
</evidence>
<keyword evidence="1" id="KW-0472">Membrane</keyword>
<dbReference type="OrthoDB" id="2651437at2"/>
<dbReference type="AlphaFoldDB" id="A0A1G5KA71"/>
<feature type="transmembrane region" description="Helical" evidence="1">
    <location>
        <begin position="55"/>
        <end position="73"/>
    </location>
</feature>
<evidence type="ECO:0000259" key="2">
    <source>
        <dbReference type="Pfam" id="PF13786"/>
    </source>
</evidence>
<feature type="domain" description="DUF4179" evidence="2">
    <location>
        <begin position="51"/>
        <end position="137"/>
    </location>
</feature>
<accession>A0A1G5KA71</accession>
<reference evidence="3 4" key="1">
    <citation type="submission" date="2016-10" db="EMBL/GenBank/DDBJ databases">
        <authorList>
            <person name="de Groot N.N."/>
        </authorList>
    </citation>
    <scope>NUCLEOTIDE SEQUENCE [LARGE SCALE GENOMIC DNA]</scope>
    <source>
        <strain evidence="3 4">DSM 18978</strain>
    </source>
</reference>
<dbReference type="Pfam" id="PF13786">
    <property type="entry name" value="DUF4179"/>
    <property type="match status" value="1"/>
</dbReference>
<dbReference type="Proteomes" id="UP000198636">
    <property type="component" value="Unassembled WGS sequence"/>
</dbReference>